<feature type="region of interest" description="Disordered" evidence="1">
    <location>
        <begin position="142"/>
        <end position="221"/>
    </location>
</feature>
<dbReference type="EMBL" id="VSWD01000009">
    <property type="protein sequence ID" value="KAK3093489.1"/>
    <property type="molecule type" value="Genomic_DNA"/>
</dbReference>
<sequence>MAAERFLLHLREIRYDSYEKLLEEIEKYSKALKLVQSDDTELIKALDVIQAECVSEICENTKKRKRQTNQSTARKRTKLDRGTKRFYCYCGKSYSYRQGLHKHKKKCATSQKHTFRCTYCEIPFNDYSLLVNHLEENHPLVQSGMGNVSTPRVSTARPLSPTVSLSMIQPPYRRQSEPPPDRQSMPPPDRQSVPPPDRQSVPPPDRQSVPPPGKYPSEQGRRKLKTTSALNNSVQNVVISPTNEEKRDLILFFAKVKTQVQDILDRRRQERRNIKFYLNTRVKMVRNIELEGESETVPHFRSKTKIALRDENLDHDLNSAFQQMSNSMEEFINKGSDWKFDEVTSMEVVTVPYGPLGGSSYLPLPPKFQGIRSIVNVKNNDQKCFLWSVIAACHPASHNAERISHYLDYENDLNMTGIEFPVTLNNIPKFEKQNSISINVFGMEGDKIFPMYLSKLDISQVEVDLLYLRNEENSHYCLIKDLNKFLGITKKAKIKHYFCRRCLHGFIRADLLHEHQSFCKQFEFQRVKYPKEGYDDILEFQNFHKQLRVPFVIYADFETLVEKMDTCSPNPAESSTTKCSHFEPCGYAYKVVCSNDNHTKSPVVYRGEGAVQHFLKKLHDEEQYIKDILSKDEPLIMNDHTERAFQLANECHICKKPFDSKSIKVRDHYHIGVTGDINSSNYSNYRGAACQHCNLNFSEPKFIPVIFHNLRGFDGHLLCQAIGKYKDEEIKCIAQNMNRYLSISLGDMRFIDSFQFMSESLEKLVDNLVEEGGSKPFKHFRNMYQDENTVNLLLRKNVYCYDYFDSFDKFNEDKLPAKEAFYNRLSGQHISDEDYDQVQKVWATLGMQTLGDLHDNYVITDVLLLADVFEKFRDMTIDHYGLDACHYFTAPGLAWDSALKMTDIRLDLLTDPIMYNFFETGLRGGVSMISKRSSDANNPYLENYDVKKATQYLMYLDANNLYGGVMRMPLPIGMMRWMTKEEIYSFDINSIPIDGATGYTLEVDLEYPDKLHDLHNCYPLAPEHKTVIEEEVSPYNKHLWKDIYHQNQTDQDGTNAYKFSKSSCKKLIPTLENKTNYIVHYRNLQLYIKLGLKLTKIHRILEYRQKPWLRPYIDFNSDKRKQAKSDFEKDFFKLMNNAVFGKTMENLRNRVDIKLIQNEQKLKKYCSKPSFQRVQIFNEDLVGVENSKVTLLLNKPVYVGQTVLDLAKLVMYDFHYNFMKQKYGEKVKLLFTDTDSLMYEIQTEDVYKDMGSYQQMYDLSNYPSDHPLHSDVNKKVVLKMKDECAGTPVVSFVGLRSKMYSILLADNSEKRAAKGISKSVIKKDLNHKLYKKILLEKSKTLNEMISIRSDHHELFIEKINKTGLCGYDDKRYVKECGIESYAYGHYFVRDHTNRRILEKLEN</sequence>
<proteinExistence type="predicted"/>
<dbReference type="PROSITE" id="PS00028">
    <property type="entry name" value="ZINC_FINGER_C2H2_1"/>
    <property type="match status" value="1"/>
</dbReference>
<dbReference type="InterPro" id="IPR012337">
    <property type="entry name" value="RNaseH-like_sf"/>
</dbReference>
<dbReference type="Proteomes" id="UP001186944">
    <property type="component" value="Unassembled WGS sequence"/>
</dbReference>
<keyword evidence="4" id="KW-1185">Reference proteome</keyword>
<protein>
    <recommendedName>
        <fullName evidence="2">C2H2-type domain-containing protein</fullName>
    </recommendedName>
</protein>
<dbReference type="PANTHER" id="PTHR31511">
    <property type="entry name" value="PROTEIN CBG23764"/>
    <property type="match status" value="1"/>
</dbReference>
<comment type="caution">
    <text evidence="3">The sequence shown here is derived from an EMBL/GenBank/DDBJ whole genome shotgun (WGS) entry which is preliminary data.</text>
</comment>
<dbReference type="InterPro" id="IPR043502">
    <property type="entry name" value="DNA/RNA_pol_sf"/>
</dbReference>
<gene>
    <name evidence="3" type="ORF">FSP39_016361</name>
</gene>
<dbReference type="InterPro" id="IPR013087">
    <property type="entry name" value="Znf_C2H2_type"/>
</dbReference>
<evidence type="ECO:0000313" key="3">
    <source>
        <dbReference type="EMBL" id="KAK3093489.1"/>
    </source>
</evidence>
<dbReference type="PANTHER" id="PTHR31511:SF12">
    <property type="entry name" value="RHO TERMINATION FACTOR N-TERMINAL DOMAIN-CONTAINING PROTEIN"/>
    <property type="match status" value="1"/>
</dbReference>
<name>A0AA89BS54_PINIB</name>
<evidence type="ECO:0000313" key="4">
    <source>
        <dbReference type="Proteomes" id="UP001186944"/>
    </source>
</evidence>
<feature type="compositionally biased region" description="Pro residues" evidence="1">
    <location>
        <begin position="185"/>
        <end position="214"/>
    </location>
</feature>
<reference evidence="3" key="1">
    <citation type="submission" date="2019-08" db="EMBL/GenBank/DDBJ databases">
        <title>The improved chromosome-level genome for the pearl oyster Pinctada fucata martensii using PacBio sequencing and Hi-C.</title>
        <authorList>
            <person name="Zheng Z."/>
        </authorList>
    </citation>
    <scope>NUCLEOTIDE SEQUENCE</scope>
    <source>
        <strain evidence="3">ZZ-2019</strain>
        <tissue evidence="3">Adductor muscle</tissue>
    </source>
</reference>
<evidence type="ECO:0000259" key="2">
    <source>
        <dbReference type="PROSITE" id="PS00028"/>
    </source>
</evidence>
<feature type="domain" description="C2H2-type" evidence="2">
    <location>
        <begin position="117"/>
        <end position="138"/>
    </location>
</feature>
<dbReference type="SUPFAM" id="SSF56672">
    <property type="entry name" value="DNA/RNA polymerases"/>
    <property type="match status" value="1"/>
</dbReference>
<dbReference type="SUPFAM" id="SSF53098">
    <property type="entry name" value="Ribonuclease H-like"/>
    <property type="match status" value="1"/>
</dbReference>
<organism evidence="3 4">
    <name type="scientific">Pinctada imbricata</name>
    <name type="common">Atlantic pearl-oyster</name>
    <name type="synonym">Pinctada martensii</name>
    <dbReference type="NCBI Taxonomy" id="66713"/>
    <lineage>
        <taxon>Eukaryota</taxon>
        <taxon>Metazoa</taxon>
        <taxon>Spiralia</taxon>
        <taxon>Lophotrochozoa</taxon>
        <taxon>Mollusca</taxon>
        <taxon>Bivalvia</taxon>
        <taxon>Autobranchia</taxon>
        <taxon>Pteriomorphia</taxon>
        <taxon>Pterioida</taxon>
        <taxon>Pterioidea</taxon>
        <taxon>Pteriidae</taxon>
        <taxon>Pinctada</taxon>
    </lineage>
</organism>
<evidence type="ECO:0000256" key="1">
    <source>
        <dbReference type="SAM" id="MobiDB-lite"/>
    </source>
</evidence>
<accession>A0AA89BS54</accession>
<dbReference type="Gene3D" id="3.30.160.60">
    <property type="entry name" value="Classic Zinc Finger"/>
    <property type="match status" value="1"/>
</dbReference>
<feature type="compositionally biased region" description="Polar residues" evidence="1">
    <location>
        <begin position="144"/>
        <end position="153"/>
    </location>
</feature>